<dbReference type="RefSeq" id="XP_066828205.1">
    <property type="nucleotide sequence ID" value="XM_066971136.1"/>
</dbReference>
<feature type="region of interest" description="Disordered" evidence="2">
    <location>
        <begin position="277"/>
        <end position="361"/>
    </location>
</feature>
<dbReference type="SUPFAM" id="SSF140383">
    <property type="entry name" value="BSD domain-like"/>
    <property type="match status" value="1"/>
</dbReference>
<proteinExistence type="predicted"/>
<accession>A0ABP0ZFV1</accession>
<feature type="compositionally biased region" description="Acidic residues" evidence="2">
    <location>
        <begin position="347"/>
        <end position="361"/>
    </location>
</feature>
<dbReference type="SMART" id="SM00751">
    <property type="entry name" value="BSD"/>
    <property type="match status" value="1"/>
</dbReference>
<name>A0ABP0ZFV1_9ASCO</name>
<reference evidence="4 5" key="1">
    <citation type="submission" date="2024-03" db="EMBL/GenBank/DDBJ databases">
        <authorList>
            <person name="Brejova B."/>
        </authorList>
    </citation>
    <scope>NUCLEOTIDE SEQUENCE [LARGE SCALE GENOMIC DNA]</scope>
    <source>
        <strain evidence="4 5">CBS 14171</strain>
    </source>
</reference>
<dbReference type="Proteomes" id="UP001497383">
    <property type="component" value="Chromosome 2"/>
</dbReference>
<evidence type="ECO:0000259" key="3">
    <source>
        <dbReference type="PROSITE" id="PS50858"/>
    </source>
</evidence>
<dbReference type="Pfam" id="PF03909">
    <property type="entry name" value="BSD"/>
    <property type="match status" value="1"/>
</dbReference>
<dbReference type="PANTHER" id="PTHR16019:SF5">
    <property type="entry name" value="BSD DOMAIN-CONTAINING PROTEIN 1"/>
    <property type="match status" value="1"/>
</dbReference>
<evidence type="ECO:0000313" key="5">
    <source>
        <dbReference type="Proteomes" id="UP001497383"/>
    </source>
</evidence>
<dbReference type="Gene3D" id="1.10.3970.10">
    <property type="entry name" value="BSD domain"/>
    <property type="match status" value="1"/>
</dbReference>
<dbReference type="InterPro" id="IPR051494">
    <property type="entry name" value="BSD_domain-containing"/>
</dbReference>
<organism evidence="4 5">
    <name type="scientific">Lodderomyces beijingensis</name>
    <dbReference type="NCBI Taxonomy" id="1775926"/>
    <lineage>
        <taxon>Eukaryota</taxon>
        <taxon>Fungi</taxon>
        <taxon>Dikarya</taxon>
        <taxon>Ascomycota</taxon>
        <taxon>Saccharomycotina</taxon>
        <taxon>Pichiomycetes</taxon>
        <taxon>Debaryomycetaceae</taxon>
        <taxon>Candida/Lodderomyces clade</taxon>
        <taxon>Lodderomyces</taxon>
    </lineage>
</organism>
<feature type="region of interest" description="Disordered" evidence="2">
    <location>
        <begin position="1"/>
        <end position="23"/>
    </location>
</feature>
<dbReference type="EMBL" id="OZ022406">
    <property type="protein sequence ID" value="CAK9436745.1"/>
    <property type="molecule type" value="Genomic_DNA"/>
</dbReference>
<evidence type="ECO:0000256" key="2">
    <source>
        <dbReference type="SAM" id="MobiDB-lite"/>
    </source>
</evidence>
<evidence type="ECO:0000313" key="4">
    <source>
        <dbReference type="EMBL" id="CAK9436745.1"/>
    </source>
</evidence>
<feature type="domain" description="BSD" evidence="3">
    <location>
        <begin position="219"/>
        <end position="272"/>
    </location>
</feature>
<dbReference type="GeneID" id="92206463"/>
<dbReference type="InterPro" id="IPR005607">
    <property type="entry name" value="BSD_dom"/>
</dbReference>
<evidence type="ECO:0000256" key="1">
    <source>
        <dbReference type="SAM" id="Coils"/>
    </source>
</evidence>
<feature type="compositionally biased region" description="Acidic residues" evidence="2">
    <location>
        <begin position="301"/>
        <end position="323"/>
    </location>
</feature>
<sequence>MADPIISEVDVPVTTGKPDSTEQNDINIKTEQTMEALEDRIDKAYGLVEHRFQELWKETSDNVHLLNDKYHLDEYKDNLRNQLSTMKESLRDSKNVKSVTDSLKSFEKQVENLKLEDRLRIKDFSKTASNALDVIDSKLELVENEASKYISSFTSFFSNIISISDPDVGKEASQSTETLFNSNLNQHVNYGTSRYDTDLLKLHTQHSFYTSDACDVAEDLKNFNADSKTGKIESLLKQYPDTLTSTMNELVPVKVSYNTFWYRYFANDDKLKSMEKQRRELLSREKQESEISGSTGKGGGDDDEDFKWDDEEEEEELEEDGEDETHTTPTQEEEEVSKSKEHTQSAETEDDDGEDEDDDWE</sequence>
<keyword evidence="1" id="KW-0175">Coiled coil</keyword>
<gene>
    <name evidence="4" type="ORF">LODBEIA_P12670</name>
</gene>
<protein>
    <recommendedName>
        <fullName evidence="3">BSD domain-containing protein</fullName>
    </recommendedName>
</protein>
<dbReference type="PROSITE" id="PS50858">
    <property type="entry name" value="BSD"/>
    <property type="match status" value="1"/>
</dbReference>
<keyword evidence="5" id="KW-1185">Reference proteome</keyword>
<dbReference type="InterPro" id="IPR035925">
    <property type="entry name" value="BSD_dom_sf"/>
</dbReference>
<feature type="compositionally biased region" description="Basic and acidic residues" evidence="2">
    <location>
        <begin position="277"/>
        <end position="289"/>
    </location>
</feature>
<dbReference type="PANTHER" id="PTHR16019">
    <property type="entry name" value="SYNAPSE-ASSOCIATED PROTEIN"/>
    <property type="match status" value="1"/>
</dbReference>
<feature type="coiled-coil region" evidence="1">
    <location>
        <begin position="72"/>
        <end position="116"/>
    </location>
</feature>